<dbReference type="InterPro" id="IPR036188">
    <property type="entry name" value="FAD/NAD-bd_sf"/>
</dbReference>
<reference evidence="4" key="1">
    <citation type="submission" date="2020-11" db="EMBL/GenBank/DDBJ databases">
        <authorList>
            <person name="Tran Van P."/>
        </authorList>
    </citation>
    <scope>NUCLEOTIDE SEQUENCE</scope>
</reference>
<proteinExistence type="inferred from homology"/>
<evidence type="ECO:0000259" key="3">
    <source>
        <dbReference type="PROSITE" id="PS00623"/>
    </source>
</evidence>
<evidence type="ECO:0000256" key="1">
    <source>
        <dbReference type="ARBA" id="ARBA00010790"/>
    </source>
</evidence>
<dbReference type="Gene3D" id="3.50.50.60">
    <property type="entry name" value="FAD/NAD(P)-binding domain"/>
    <property type="match status" value="1"/>
</dbReference>
<protein>
    <recommendedName>
        <fullName evidence="3">Glucose-methanol-choline oxidoreductase N-terminal domain-containing protein</fullName>
    </recommendedName>
</protein>
<dbReference type="InterPro" id="IPR012132">
    <property type="entry name" value="GMC_OxRdtase"/>
</dbReference>
<dbReference type="Pfam" id="PF00732">
    <property type="entry name" value="GMC_oxred_N"/>
    <property type="match status" value="1"/>
</dbReference>
<dbReference type="PANTHER" id="PTHR11552">
    <property type="entry name" value="GLUCOSE-METHANOL-CHOLINE GMC OXIDOREDUCTASE"/>
    <property type="match status" value="1"/>
</dbReference>
<dbReference type="InterPro" id="IPR000172">
    <property type="entry name" value="GMC_OxRdtase_N"/>
</dbReference>
<organism evidence="4">
    <name type="scientific">Timema monikensis</name>
    <dbReference type="NCBI Taxonomy" id="170555"/>
    <lineage>
        <taxon>Eukaryota</taxon>
        <taxon>Metazoa</taxon>
        <taxon>Ecdysozoa</taxon>
        <taxon>Arthropoda</taxon>
        <taxon>Hexapoda</taxon>
        <taxon>Insecta</taxon>
        <taxon>Pterygota</taxon>
        <taxon>Neoptera</taxon>
        <taxon>Polyneoptera</taxon>
        <taxon>Phasmatodea</taxon>
        <taxon>Timematodea</taxon>
        <taxon>Timematoidea</taxon>
        <taxon>Timematidae</taxon>
        <taxon>Timema</taxon>
    </lineage>
</organism>
<dbReference type="AlphaFoldDB" id="A0A7R9ECV0"/>
<evidence type="ECO:0000256" key="2">
    <source>
        <dbReference type="RuleBase" id="RU003968"/>
    </source>
</evidence>
<comment type="similarity">
    <text evidence="1 2">Belongs to the GMC oxidoreductase family.</text>
</comment>
<dbReference type="SUPFAM" id="SSF51905">
    <property type="entry name" value="FAD/NAD(P)-binding domain"/>
    <property type="match status" value="1"/>
</dbReference>
<dbReference type="Gene3D" id="3.30.560.10">
    <property type="entry name" value="Glucose Oxidase, domain 3"/>
    <property type="match status" value="1"/>
</dbReference>
<dbReference type="PROSITE" id="PS00623">
    <property type="entry name" value="GMC_OXRED_1"/>
    <property type="match status" value="1"/>
</dbReference>
<feature type="domain" description="Glucose-methanol-choline oxidoreductase N-terminal" evidence="3">
    <location>
        <begin position="323"/>
        <end position="346"/>
    </location>
</feature>
<dbReference type="GO" id="GO:0050660">
    <property type="term" value="F:flavin adenine dinucleotide binding"/>
    <property type="evidence" value="ECO:0007669"/>
    <property type="project" value="InterPro"/>
</dbReference>
<dbReference type="Pfam" id="PF05199">
    <property type="entry name" value="GMC_oxred_C"/>
    <property type="match status" value="1"/>
</dbReference>
<keyword evidence="2" id="KW-0274">FAD</keyword>
<name>A0A7R9ECV0_9NEOP</name>
<dbReference type="InterPro" id="IPR007867">
    <property type="entry name" value="GMC_OxRtase_C"/>
</dbReference>
<dbReference type="GO" id="GO:0016614">
    <property type="term" value="F:oxidoreductase activity, acting on CH-OH group of donors"/>
    <property type="evidence" value="ECO:0007669"/>
    <property type="project" value="InterPro"/>
</dbReference>
<gene>
    <name evidence="4" type="ORF">TMSB3V08_LOCUS8429</name>
</gene>
<sequence>MTPLIYDIRDTPLSGVLAVRGSSMSSEMIKIRRTFLIQDSGIKFQLPVSVGTWTKCHDNLVLSAVNGDTKDLMPVRCAEKLPCKYSVTLAAGVDNSFVSLWNWWYNQFMMGLVSAALGQPHVTEPSPHLKNPAFCSQPLIHYCKRGNSHFANDNYFDHARNQTRDPQLNEQTRYRLSFCFGLKLISVIVKVLKMSLLPEFPVLDIPNSTSCTISIPTLYLGLISYMVSPKHRGEFPPRQPSAVHYDYVIVGGGTAGCVLANRLSEEVGWKVLLLEAGGEEPDVAAVPAFSPALRGRHSDLDWAYRTQPDDIICGGAGCDWPMGKVLGGTSVINNMLYVRGNHKDFDDWEAMGNKGWGFTDVLEYFKKSEDLRDYTTKNSRYHGTGGYLSVQKFPHKDANVNILVQAFIESGYNYVDVNGNKQEGVMRAHTTSYDGKRRSTNTAFLDPARQTRTNLKVVIRGRVRKVLIDVGTKTAYGVEYVLGDDVGKVLKAYALKEVILSAGVVGSAQILMLSGVGPRETLKSLGITVIKNSMVGKNLQDNPTIPFVEYQLSGDTSRIPANIQSSYLDMTSYFNSKGPLSSIGPGQLVAFSKSSDRTDAGDIPDIQYSFLTSLSPSSENVSVTTDDINCPRSNDKVEFPFYYNGLIISPTVLRPKSRGYVTINSSDPNSPPLIYMNYLEDRIDLQAAIEGVKFAMNLSETYTFKHYGYRLSLPPVPQCSQHNANTEIYFRCVVMSHVRSSLNGPVGSCKMGPASDPMAVVDPQLKVHGVEGLRVVDSSVMPSIVSGYSQAATVMIAEKGADMIKGTHLVSSLGVSSLSRAPLYELNKSESIVTRQIPGVGGKEGNLNHTQGSSLASFVLYPVRQTFFVAHIRNKLLSGNLLCPILTIYR</sequence>
<dbReference type="SUPFAM" id="SSF54373">
    <property type="entry name" value="FAD-linked reductases, C-terminal domain"/>
    <property type="match status" value="1"/>
</dbReference>
<dbReference type="EMBL" id="OB795121">
    <property type="protein sequence ID" value="CAD7431707.1"/>
    <property type="molecule type" value="Genomic_DNA"/>
</dbReference>
<accession>A0A7R9ECV0</accession>
<evidence type="ECO:0000313" key="4">
    <source>
        <dbReference type="EMBL" id="CAD7431707.1"/>
    </source>
</evidence>
<keyword evidence="2" id="KW-0285">Flavoprotein</keyword>
<dbReference type="PANTHER" id="PTHR11552:SF154">
    <property type="entry name" value="FI04917P"/>
    <property type="match status" value="1"/>
</dbReference>